<dbReference type="RefSeq" id="WP_378021502.1">
    <property type="nucleotide sequence ID" value="NZ_JBHSKG010000006.1"/>
</dbReference>
<protein>
    <submittedName>
        <fullName evidence="3">Alpha/beta fold hydrolase</fullName>
    </submittedName>
</protein>
<dbReference type="InterPro" id="IPR050471">
    <property type="entry name" value="AB_hydrolase"/>
</dbReference>
<dbReference type="GO" id="GO:0016787">
    <property type="term" value="F:hydrolase activity"/>
    <property type="evidence" value="ECO:0007669"/>
    <property type="project" value="UniProtKB-KW"/>
</dbReference>
<dbReference type="Gene3D" id="3.40.50.1820">
    <property type="entry name" value="alpha/beta hydrolase"/>
    <property type="match status" value="1"/>
</dbReference>
<feature type="domain" description="Glycosyl transferase family 28 C-terminal" evidence="2">
    <location>
        <begin position="538"/>
        <end position="681"/>
    </location>
</feature>
<accession>A0ABV9ZIL3</accession>
<dbReference type="PANTHER" id="PTHR43433:SF5">
    <property type="entry name" value="AB HYDROLASE-1 DOMAIN-CONTAINING PROTEIN"/>
    <property type="match status" value="1"/>
</dbReference>
<name>A0ABV9ZIL3_9PSEU</name>
<dbReference type="PANTHER" id="PTHR43433">
    <property type="entry name" value="HYDROLASE, ALPHA/BETA FOLD FAMILY PROTEIN"/>
    <property type="match status" value="1"/>
</dbReference>
<dbReference type="InterPro" id="IPR029058">
    <property type="entry name" value="AB_hydrolase_fold"/>
</dbReference>
<sequence length="696" mass="75910">MRAREPDEVGTITRDRVRVGYEVFEGPAPGPTIVLLTSWAIVHMRQWKAQVPFLAREFRVITVEGRGNGAADRPADPEAYRDTEMVDDVVAVLDATGTDRAVVVGLSMGGRRALELAAWHPDRVLGVVAIGPALPWPLPDGFDEVRDTYEGWEKANRHYWKADHRGWVEFFASRVVTDAHATKPFEDIVTWGLETDAETLIATVPGIAERTTADAEAICRAIRCPVLVVHGDADEVTPYELGVAIAGWTGATFVTLPGAGHAPPLREPVRVNLLLRDFARSLAPPRPRRTTWTPARLRRPRVLLVSSPIGLGHARRDVAIARELAAARPDLEIDWLAQHPVTELLERDGLRVHPASALLASESAHIEDEAGERDLHAFQAIRRMDAILVANFHVFADVVDEGRHDLVVADESWEIDHFLHENPELKRAPFAWLTDFVGWLPMPDGGASEAALTADHNAEMVEHVARHPRLRDRSVFVGEPDDLVTDPLGPGLPTVRDWTCEHFAFSGWVATGAPACDREEVRAELGWRPDERVCVVSVGGSGVGRALLERVAGAFPAIRDAVPGLRLVLVAGPRIDPASLRVPAGVEVRGHVPDLDRELAAADVAVVQGGLTTTMELACAGVPFVYVPLEHHFEQQFHVPHRLARLGAGTRLDYADATPEVIAATVAGLLARPPRPVTVRADGARRAAALLAELVS</sequence>
<organism evidence="3 4">
    <name type="scientific">Actinomycetospora rhizophila</name>
    <dbReference type="NCBI Taxonomy" id="1416876"/>
    <lineage>
        <taxon>Bacteria</taxon>
        <taxon>Bacillati</taxon>
        <taxon>Actinomycetota</taxon>
        <taxon>Actinomycetes</taxon>
        <taxon>Pseudonocardiales</taxon>
        <taxon>Pseudonocardiaceae</taxon>
        <taxon>Actinomycetospora</taxon>
    </lineage>
</organism>
<keyword evidence="3" id="KW-0378">Hydrolase</keyword>
<reference evidence="4" key="1">
    <citation type="journal article" date="2019" name="Int. J. Syst. Evol. Microbiol.">
        <title>The Global Catalogue of Microorganisms (GCM) 10K type strain sequencing project: providing services to taxonomists for standard genome sequencing and annotation.</title>
        <authorList>
            <consortium name="The Broad Institute Genomics Platform"/>
            <consortium name="The Broad Institute Genome Sequencing Center for Infectious Disease"/>
            <person name="Wu L."/>
            <person name="Ma J."/>
        </authorList>
    </citation>
    <scope>NUCLEOTIDE SEQUENCE [LARGE SCALE GENOMIC DNA]</scope>
    <source>
        <strain evidence="4">XZYJ18</strain>
    </source>
</reference>
<dbReference type="Pfam" id="PF00561">
    <property type="entry name" value="Abhydrolase_1"/>
    <property type="match status" value="1"/>
</dbReference>
<dbReference type="EMBL" id="JBHSKG010000006">
    <property type="protein sequence ID" value="MFC5139304.1"/>
    <property type="molecule type" value="Genomic_DNA"/>
</dbReference>
<dbReference type="Proteomes" id="UP001596175">
    <property type="component" value="Unassembled WGS sequence"/>
</dbReference>
<dbReference type="Pfam" id="PF04101">
    <property type="entry name" value="Glyco_tran_28_C"/>
    <property type="match status" value="1"/>
</dbReference>
<evidence type="ECO:0000313" key="3">
    <source>
        <dbReference type="EMBL" id="MFC5139304.1"/>
    </source>
</evidence>
<dbReference type="Gene3D" id="3.40.50.2000">
    <property type="entry name" value="Glycogen Phosphorylase B"/>
    <property type="match status" value="2"/>
</dbReference>
<dbReference type="InterPro" id="IPR000073">
    <property type="entry name" value="AB_hydrolase_1"/>
</dbReference>
<evidence type="ECO:0000259" key="2">
    <source>
        <dbReference type="Pfam" id="PF04101"/>
    </source>
</evidence>
<feature type="domain" description="AB hydrolase-1" evidence="1">
    <location>
        <begin position="32"/>
        <end position="265"/>
    </location>
</feature>
<evidence type="ECO:0000313" key="4">
    <source>
        <dbReference type="Proteomes" id="UP001596175"/>
    </source>
</evidence>
<dbReference type="SUPFAM" id="SSF53756">
    <property type="entry name" value="UDP-Glycosyltransferase/glycogen phosphorylase"/>
    <property type="match status" value="1"/>
</dbReference>
<keyword evidence="4" id="KW-1185">Reference proteome</keyword>
<dbReference type="PRINTS" id="PR00111">
    <property type="entry name" value="ABHYDROLASE"/>
</dbReference>
<evidence type="ECO:0000259" key="1">
    <source>
        <dbReference type="Pfam" id="PF00561"/>
    </source>
</evidence>
<proteinExistence type="predicted"/>
<dbReference type="SUPFAM" id="SSF53474">
    <property type="entry name" value="alpha/beta-Hydrolases"/>
    <property type="match status" value="1"/>
</dbReference>
<dbReference type="InterPro" id="IPR007235">
    <property type="entry name" value="Glyco_trans_28_C"/>
</dbReference>
<comment type="caution">
    <text evidence="3">The sequence shown here is derived from an EMBL/GenBank/DDBJ whole genome shotgun (WGS) entry which is preliminary data.</text>
</comment>
<gene>
    <name evidence="3" type="ORF">ACFPK1_13770</name>
</gene>